<dbReference type="AlphaFoldDB" id="F2NRL9"/>
<dbReference type="HOGENOM" id="CLU_021802_2_2_12"/>
<dbReference type="GO" id="GO:0016787">
    <property type="term" value="F:hydrolase activity"/>
    <property type="evidence" value="ECO:0007669"/>
    <property type="project" value="UniProtKB-KW"/>
</dbReference>
<sequence length="409" mass="45224">MNVDFEKIKNYIENNTCSMVELEKLLTSIPALAPENGGEGEEKKCAALEKWLLSNGIKNLKHYDAPDSRVPAGFRPNLVAEIPGEKNDFCIWVCAHLDVVPVGELSMWNTNPWQAVEKDGKIFGRGVEDNQQGLCSGVLAALSFVRQNIVPAHTLKLLFMADEEVGSKYGMNFLIENHKNIFGADDRILIPDGGDPLGQTIEVAEKSILWLKFHIIGKQAHGSRPDQGCNAKLASSYLALKVHELEKLFNAHDKMFEPSRSTFEPTMQYQNVSGVNIIPGDDVFCADCRILPQYSLDQVRAEVNKVIRETEESYGVKIQVEELQAEQSKATSVESHVAKELFEAIKNVHGVEPRFVGIGGGTVASGLRNAGIDAVVWSTMDELAHQPNEYAIVKNIAKDALTIAYMVCR</sequence>
<comment type="similarity">
    <text evidence="3">Belongs to the peptidase M20A family.</text>
</comment>
<dbReference type="Pfam" id="PF01546">
    <property type="entry name" value="Peptidase_M20"/>
    <property type="match status" value="1"/>
</dbReference>
<dbReference type="Gene3D" id="3.40.630.10">
    <property type="entry name" value="Zn peptidases"/>
    <property type="match status" value="2"/>
</dbReference>
<evidence type="ECO:0000256" key="6">
    <source>
        <dbReference type="ARBA" id="ARBA00022833"/>
    </source>
</evidence>
<dbReference type="InterPro" id="IPR011650">
    <property type="entry name" value="Peptidase_M20_dimer"/>
</dbReference>
<keyword evidence="7" id="KW-0170">Cobalt</keyword>
<keyword evidence="6" id="KW-0862">Zinc</keyword>
<dbReference type="InterPro" id="IPR050072">
    <property type="entry name" value="Peptidase_M20A"/>
</dbReference>
<reference evidence="9 10" key="1">
    <citation type="journal article" date="2011" name="Stand. Genomic Sci.">
        <title>Complete genome sequence of Treponema succinifaciens type strain (6091).</title>
        <authorList>
            <person name="Han C."/>
            <person name="Gronow S."/>
            <person name="Teshima H."/>
            <person name="Lapidus A."/>
            <person name="Nolan M."/>
            <person name="Lucas S."/>
            <person name="Hammon N."/>
            <person name="Deshpande S."/>
            <person name="Cheng J.F."/>
            <person name="Zeytun A."/>
            <person name="Tapia R."/>
            <person name="Goodwin L."/>
            <person name="Pitluck S."/>
            <person name="Liolios K."/>
            <person name="Pagani I."/>
            <person name="Ivanova N."/>
            <person name="Mavromatis K."/>
            <person name="Mikhailova N."/>
            <person name="Huntemann M."/>
            <person name="Pati A."/>
            <person name="Chen A."/>
            <person name="Palaniappan K."/>
            <person name="Land M."/>
            <person name="Hauser L."/>
            <person name="Brambilla E.M."/>
            <person name="Rohde M."/>
            <person name="Goker M."/>
            <person name="Woyke T."/>
            <person name="Bristow J."/>
            <person name="Eisen J.A."/>
            <person name="Markowitz V."/>
            <person name="Hugenholtz P."/>
            <person name="Kyrpides N.C."/>
            <person name="Klenk H.P."/>
            <person name="Detter J.C."/>
        </authorList>
    </citation>
    <scope>NUCLEOTIDE SEQUENCE [LARGE SCALE GENOMIC DNA]</scope>
    <source>
        <strain evidence="10">ATCC 33096 / DSM 2489 / 6091</strain>
    </source>
</reference>
<dbReference type="EMBL" id="CP002631">
    <property type="protein sequence ID" value="AEB13837.1"/>
    <property type="molecule type" value="Genomic_DNA"/>
</dbReference>
<evidence type="ECO:0000256" key="3">
    <source>
        <dbReference type="ARBA" id="ARBA00006247"/>
    </source>
</evidence>
<dbReference type="Pfam" id="PF07687">
    <property type="entry name" value="M20_dimer"/>
    <property type="match status" value="1"/>
</dbReference>
<evidence type="ECO:0000259" key="8">
    <source>
        <dbReference type="Pfam" id="PF07687"/>
    </source>
</evidence>
<dbReference type="RefSeq" id="WP_013701130.1">
    <property type="nucleotide sequence ID" value="NC_015385.1"/>
</dbReference>
<proteinExistence type="inferred from homology"/>
<evidence type="ECO:0000256" key="1">
    <source>
        <dbReference type="ARBA" id="ARBA00001941"/>
    </source>
</evidence>
<dbReference type="OrthoDB" id="9792335at2"/>
<evidence type="ECO:0000313" key="9">
    <source>
        <dbReference type="EMBL" id="AEB13837.1"/>
    </source>
</evidence>
<keyword evidence="10" id="KW-1185">Reference proteome</keyword>
<dbReference type="GO" id="GO:0046872">
    <property type="term" value="F:metal ion binding"/>
    <property type="evidence" value="ECO:0007669"/>
    <property type="project" value="UniProtKB-KW"/>
</dbReference>
<dbReference type="SUPFAM" id="SSF53187">
    <property type="entry name" value="Zn-dependent exopeptidases"/>
    <property type="match status" value="1"/>
</dbReference>
<dbReference type="InterPro" id="IPR010182">
    <property type="entry name" value="ArgE/DapE"/>
</dbReference>
<accession>F2NRL9</accession>
<keyword evidence="5" id="KW-0378">Hydrolase</keyword>
<dbReference type="GeneID" id="302998080"/>
<dbReference type="InterPro" id="IPR002933">
    <property type="entry name" value="Peptidase_M20"/>
</dbReference>
<reference evidence="10" key="2">
    <citation type="submission" date="2011-04" db="EMBL/GenBank/DDBJ databases">
        <title>The complete genome of chromosome of Treponema succinifaciens DSM 2489.</title>
        <authorList>
            <person name="Lucas S."/>
            <person name="Copeland A."/>
            <person name="Lapidus A."/>
            <person name="Bruce D."/>
            <person name="Goodwin L."/>
            <person name="Pitluck S."/>
            <person name="Peters L."/>
            <person name="Kyrpides N."/>
            <person name="Mavromatis K."/>
            <person name="Ivanova N."/>
            <person name="Ovchinnikova G."/>
            <person name="Teshima H."/>
            <person name="Detter J.C."/>
            <person name="Tapia R."/>
            <person name="Han C."/>
            <person name="Land M."/>
            <person name="Hauser L."/>
            <person name="Markowitz V."/>
            <person name="Cheng J.-F."/>
            <person name="Hugenholtz P."/>
            <person name="Woyke T."/>
            <person name="Wu D."/>
            <person name="Gronow S."/>
            <person name="Wellnitz S."/>
            <person name="Brambilla E."/>
            <person name="Klenk H.-P."/>
            <person name="Eisen J.A."/>
        </authorList>
    </citation>
    <scope>NUCLEOTIDE SEQUENCE [LARGE SCALE GENOMIC DNA]</scope>
    <source>
        <strain evidence="10">ATCC 33096 / DSM 2489 / 6091</strain>
    </source>
</reference>
<keyword evidence="4" id="KW-0479">Metal-binding</keyword>
<dbReference type="SUPFAM" id="SSF55031">
    <property type="entry name" value="Bacterial exopeptidase dimerisation domain"/>
    <property type="match status" value="1"/>
</dbReference>
<organism evidence="9 10">
    <name type="scientific">Treponema succinifaciens (strain ATCC 33096 / DSM 2489 / 6091)</name>
    <dbReference type="NCBI Taxonomy" id="869209"/>
    <lineage>
        <taxon>Bacteria</taxon>
        <taxon>Pseudomonadati</taxon>
        <taxon>Spirochaetota</taxon>
        <taxon>Spirochaetia</taxon>
        <taxon>Spirochaetales</taxon>
        <taxon>Treponemataceae</taxon>
        <taxon>Treponema</taxon>
    </lineage>
</organism>
<dbReference type="PANTHER" id="PTHR43808:SF32">
    <property type="entry name" value="ARGE_DAPE-RELATED DEACYLASE"/>
    <property type="match status" value="1"/>
</dbReference>
<evidence type="ECO:0000313" key="10">
    <source>
        <dbReference type="Proteomes" id="UP000006852"/>
    </source>
</evidence>
<evidence type="ECO:0000256" key="2">
    <source>
        <dbReference type="ARBA" id="ARBA00001947"/>
    </source>
</evidence>
<feature type="domain" description="Peptidase M20 dimerisation" evidence="8">
    <location>
        <begin position="203"/>
        <end position="313"/>
    </location>
</feature>
<comment type="cofactor">
    <cofactor evidence="2">
        <name>Zn(2+)</name>
        <dbReference type="ChEBI" id="CHEBI:29105"/>
    </cofactor>
</comment>
<dbReference type="NCBIfam" id="TIGR01910">
    <property type="entry name" value="DapE-ArgE"/>
    <property type="match status" value="1"/>
</dbReference>
<dbReference type="eggNOG" id="COG0624">
    <property type="taxonomic scope" value="Bacteria"/>
</dbReference>
<comment type="cofactor">
    <cofactor evidence="1">
        <name>Co(2+)</name>
        <dbReference type="ChEBI" id="CHEBI:48828"/>
    </cofactor>
</comment>
<evidence type="ECO:0000256" key="5">
    <source>
        <dbReference type="ARBA" id="ARBA00022801"/>
    </source>
</evidence>
<protein>
    <submittedName>
        <fullName evidence="9">Acetylornithine deacetylase or succinyl-diaminopimelate desuccinylase</fullName>
    </submittedName>
</protein>
<gene>
    <name evidence="9" type="ordered locus">Tresu_0913</name>
</gene>
<dbReference type="NCBIfam" id="NF010589">
    <property type="entry name" value="PRK13983.1"/>
    <property type="match status" value="1"/>
</dbReference>
<evidence type="ECO:0000256" key="7">
    <source>
        <dbReference type="ARBA" id="ARBA00023285"/>
    </source>
</evidence>
<dbReference type="PANTHER" id="PTHR43808">
    <property type="entry name" value="ACETYLORNITHINE DEACETYLASE"/>
    <property type="match status" value="1"/>
</dbReference>
<dbReference type="Proteomes" id="UP000006852">
    <property type="component" value="Chromosome"/>
</dbReference>
<dbReference type="KEGG" id="tsu:Tresu_0913"/>
<dbReference type="STRING" id="869209.Tresu_0913"/>
<dbReference type="InterPro" id="IPR036264">
    <property type="entry name" value="Bact_exopeptidase_dim_dom"/>
</dbReference>
<evidence type="ECO:0000256" key="4">
    <source>
        <dbReference type="ARBA" id="ARBA00022723"/>
    </source>
</evidence>
<dbReference type="Gene3D" id="3.30.70.360">
    <property type="match status" value="1"/>
</dbReference>
<name>F2NRL9_TRES6</name>